<dbReference type="GeneID" id="59306202"/>
<proteinExistence type="predicted"/>
<accession>A0A8H5VRU8</accession>
<reference evidence="1 2" key="1">
    <citation type="submission" date="2020-05" db="EMBL/GenBank/DDBJ databases">
        <title>Identification and distribution of gene clusters putatively required for synthesis of sphingolipid metabolism inhibitors in phylogenetically diverse species of the filamentous fungus Fusarium.</title>
        <authorList>
            <person name="Kim H.-S."/>
            <person name="Busman M."/>
            <person name="Brown D.W."/>
            <person name="Divon H."/>
            <person name="Uhlig S."/>
            <person name="Proctor R.H."/>
        </authorList>
    </citation>
    <scope>NUCLEOTIDE SEQUENCE [LARGE SCALE GENOMIC DNA]</scope>
    <source>
        <strain evidence="1 2">NRRL 66243</strain>
    </source>
</reference>
<dbReference type="RefSeq" id="XP_037205687.1">
    <property type="nucleotide sequence ID" value="XM_037353932.1"/>
</dbReference>
<sequence>MPSSAKYSKDFSYQSLLFTITHISANARPQFIFTLEHGLAFSSPRQATEGPVIAANYIKAINPPPASAVGLNGLPDEMLIAIIHDIYKERDRPSLFAFFALRQVSQRFRRLTRDEAFDSHVFSDKGCCDQCLSLSGTHTPRQNAPVALTKIHLIHTREKHCFGYKAQIKGVYLEGLNDFVRRGKICSTCQKGLEVRKRKGASLKCKFAPKHSLDWRYRCLARTGYIRLCEHKVISWDYIQSFVNPHSSSSKKSEKITIMSCEDPSHYTHCHNEGGGPKAEMIIYATGGVLLLLTFTGNSDADLTPGQGIGDIPYGMNHETGKMTLPMSVIHEAIQSVREKGGKHFAPKRISGVLPELSGLNLEDISTNASSQDDPVKVIHSKGAKLQTHSSFFHDNPSQGSQVAGHIFATAEVGLCWRWSLIDG</sequence>
<evidence type="ECO:0008006" key="3">
    <source>
        <dbReference type="Google" id="ProtNLM"/>
    </source>
</evidence>
<dbReference type="Proteomes" id="UP000530670">
    <property type="component" value="Unassembled WGS sequence"/>
</dbReference>
<evidence type="ECO:0000313" key="1">
    <source>
        <dbReference type="EMBL" id="KAF5633271.1"/>
    </source>
</evidence>
<organism evidence="1 2">
    <name type="scientific">Fusarium tjaetaba</name>
    <dbReference type="NCBI Taxonomy" id="1567544"/>
    <lineage>
        <taxon>Eukaryota</taxon>
        <taxon>Fungi</taxon>
        <taxon>Dikarya</taxon>
        <taxon>Ascomycota</taxon>
        <taxon>Pezizomycotina</taxon>
        <taxon>Sordariomycetes</taxon>
        <taxon>Hypocreomycetidae</taxon>
        <taxon>Hypocreales</taxon>
        <taxon>Nectriaceae</taxon>
        <taxon>Fusarium</taxon>
        <taxon>Fusarium fujikuroi species complex</taxon>
    </lineage>
</organism>
<protein>
    <recommendedName>
        <fullName evidence="3">F-box domain-containing protein</fullName>
    </recommendedName>
</protein>
<dbReference type="EMBL" id="JAAQRI010000144">
    <property type="protein sequence ID" value="KAF5633271.1"/>
    <property type="molecule type" value="Genomic_DNA"/>
</dbReference>
<name>A0A8H5VRU8_9HYPO</name>
<keyword evidence="2" id="KW-1185">Reference proteome</keyword>
<dbReference type="OrthoDB" id="5101722at2759"/>
<comment type="caution">
    <text evidence="1">The sequence shown here is derived from an EMBL/GenBank/DDBJ whole genome shotgun (WGS) entry which is preliminary data.</text>
</comment>
<dbReference type="AlphaFoldDB" id="A0A8H5VRU8"/>
<gene>
    <name evidence="1" type="ORF">FTJAE_7235</name>
</gene>
<evidence type="ECO:0000313" key="2">
    <source>
        <dbReference type="Proteomes" id="UP000530670"/>
    </source>
</evidence>